<accession>A0A4R9APK8</accession>
<proteinExistence type="predicted"/>
<comment type="caution">
    <text evidence="5">The sequence shown here is derived from an EMBL/GenBank/DDBJ whole genome shotgun (WGS) entry which is preliminary data.</text>
</comment>
<evidence type="ECO:0000259" key="4">
    <source>
        <dbReference type="PROSITE" id="PS50949"/>
    </source>
</evidence>
<dbReference type="SMART" id="SM00866">
    <property type="entry name" value="UTRA"/>
    <property type="match status" value="1"/>
</dbReference>
<name>A0A4R9APK8_9MICO</name>
<dbReference type="InterPro" id="IPR000524">
    <property type="entry name" value="Tscrpt_reg_HTH_GntR"/>
</dbReference>
<dbReference type="PANTHER" id="PTHR44846">
    <property type="entry name" value="MANNOSYL-D-GLYCERATE TRANSPORT/METABOLISM SYSTEM REPRESSOR MNGR-RELATED"/>
    <property type="match status" value="1"/>
</dbReference>
<dbReference type="InterPro" id="IPR036390">
    <property type="entry name" value="WH_DNA-bd_sf"/>
</dbReference>
<dbReference type="PRINTS" id="PR00035">
    <property type="entry name" value="HTHGNTR"/>
</dbReference>
<dbReference type="SUPFAM" id="SSF46785">
    <property type="entry name" value="Winged helix' DNA-binding domain"/>
    <property type="match status" value="1"/>
</dbReference>
<dbReference type="OrthoDB" id="3210131at2"/>
<dbReference type="InterPro" id="IPR050679">
    <property type="entry name" value="Bact_HTH_transcr_reg"/>
</dbReference>
<evidence type="ECO:0000256" key="2">
    <source>
        <dbReference type="ARBA" id="ARBA00023125"/>
    </source>
</evidence>
<dbReference type="InterPro" id="IPR028978">
    <property type="entry name" value="Chorismate_lyase_/UTRA_dom_sf"/>
</dbReference>
<dbReference type="EMBL" id="SOHK01000012">
    <property type="protein sequence ID" value="TFD66297.1"/>
    <property type="molecule type" value="Genomic_DNA"/>
</dbReference>
<dbReference type="Pfam" id="PF00392">
    <property type="entry name" value="GntR"/>
    <property type="match status" value="1"/>
</dbReference>
<evidence type="ECO:0000313" key="5">
    <source>
        <dbReference type="EMBL" id="TFD66297.1"/>
    </source>
</evidence>
<dbReference type="Gene3D" id="1.10.10.10">
    <property type="entry name" value="Winged helix-like DNA-binding domain superfamily/Winged helix DNA-binding domain"/>
    <property type="match status" value="1"/>
</dbReference>
<dbReference type="AlphaFoldDB" id="A0A4R9APK8"/>
<dbReference type="InterPro" id="IPR011663">
    <property type="entry name" value="UTRA"/>
</dbReference>
<keyword evidence="2" id="KW-0238">DNA-binding</keyword>
<gene>
    <name evidence="5" type="ORF">E3T47_07235</name>
</gene>
<dbReference type="Gene3D" id="3.40.1410.10">
    <property type="entry name" value="Chorismate lyase-like"/>
    <property type="match status" value="1"/>
</dbReference>
<organism evidence="5 6">
    <name type="scientific">Cryobacterium ruanii</name>
    <dbReference type="NCBI Taxonomy" id="1259197"/>
    <lineage>
        <taxon>Bacteria</taxon>
        <taxon>Bacillati</taxon>
        <taxon>Actinomycetota</taxon>
        <taxon>Actinomycetes</taxon>
        <taxon>Micrococcales</taxon>
        <taxon>Microbacteriaceae</taxon>
        <taxon>Cryobacterium</taxon>
    </lineage>
</organism>
<dbReference type="PANTHER" id="PTHR44846:SF1">
    <property type="entry name" value="MANNOSYL-D-GLYCERATE TRANSPORT_METABOLISM SYSTEM REPRESSOR MNGR-RELATED"/>
    <property type="match status" value="1"/>
</dbReference>
<protein>
    <submittedName>
        <fullName evidence="5">GntR family transcriptional regulator</fullName>
    </submittedName>
</protein>
<keyword evidence="6" id="KW-1185">Reference proteome</keyword>
<dbReference type="SMART" id="SM00345">
    <property type="entry name" value="HTH_GNTR"/>
    <property type="match status" value="1"/>
</dbReference>
<dbReference type="PROSITE" id="PS50949">
    <property type="entry name" value="HTH_GNTR"/>
    <property type="match status" value="1"/>
</dbReference>
<dbReference type="GO" id="GO:0045892">
    <property type="term" value="P:negative regulation of DNA-templated transcription"/>
    <property type="evidence" value="ECO:0007669"/>
    <property type="project" value="TreeGrafter"/>
</dbReference>
<dbReference type="SUPFAM" id="SSF64288">
    <property type="entry name" value="Chorismate lyase-like"/>
    <property type="match status" value="1"/>
</dbReference>
<dbReference type="GO" id="GO:0003677">
    <property type="term" value="F:DNA binding"/>
    <property type="evidence" value="ECO:0007669"/>
    <property type="project" value="UniProtKB-KW"/>
</dbReference>
<dbReference type="InterPro" id="IPR036388">
    <property type="entry name" value="WH-like_DNA-bd_sf"/>
</dbReference>
<dbReference type="Pfam" id="PF07702">
    <property type="entry name" value="UTRA"/>
    <property type="match status" value="1"/>
</dbReference>
<keyword evidence="3" id="KW-0804">Transcription</keyword>
<evidence type="ECO:0000256" key="1">
    <source>
        <dbReference type="ARBA" id="ARBA00023015"/>
    </source>
</evidence>
<feature type="domain" description="HTH gntR-type" evidence="4">
    <location>
        <begin position="9"/>
        <end position="77"/>
    </location>
</feature>
<keyword evidence="1" id="KW-0805">Transcription regulation</keyword>
<evidence type="ECO:0000256" key="3">
    <source>
        <dbReference type="ARBA" id="ARBA00023163"/>
    </source>
</evidence>
<dbReference type="GO" id="GO:0003700">
    <property type="term" value="F:DNA-binding transcription factor activity"/>
    <property type="evidence" value="ECO:0007669"/>
    <property type="project" value="InterPro"/>
</dbReference>
<dbReference type="Proteomes" id="UP000298154">
    <property type="component" value="Unassembled WGS sequence"/>
</dbReference>
<dbReference type="CDD" id="cd07377">
    <property type="entry name" value="WHTH_GntR"/>
    <property type="match status" value="1"/>
</dbReference>
<reference evidence="5 6" key="1">
    <citation type="submission" date="2019-03" db="EMBL/GenBank/DDBJ databases">
        <title>Genomics of glacier-inhabiting Cryobacterium strains.</title>
        <authorList>
            <person name="Liu Q."/>
            <person name="Xin Y.-H."/>
        </authorList>
    </citation>
    <scope>NUCLEOTIDE SEQUENCE [LARGE SCALE GENOMIC DNA]</scope>
    <source>
        <strain evidence="5 6">Sr36</strain>
    </source>
</reference>
<sequence>MTADSIALFAKHGRIAAQLRGQIESGSLAVGDDLPSESDLQSRFGVSRGPIRQALATLRSEGLIETTQGRPPRVRAQPLAQSIDDFFSFSSWVRAQGKVPGQRTFEIARRRAAPALVARMGLADGEFVVEIVRLRLIDGIPTMIERSAFHDSIGKALLTFDTDSGSIYEYLIDNGAELDEGTHVVDAVPAAPLDAELLGVETGAPLLRVRRVTRSRRGLILETSDDRYRSDHASLLIYNSRNENRPTPIVARTTHTVANA</sequence>
<evidence type="ECO:0000313" key="6">
    <source>
        <dbReference type="Proteomes" id="UP000298154"/>
    </source>
</evidence>